<dbReference type="SMART" id="SM00316">
    <property type="entry name" value="S1"/>
    <property type="match status" value="1"/>
</dbReference>
<dbReference type="InterPro" id="IPR050437">
    <property type="entry name" value="Ribos_protein_bS1-like"/>
</dbReference>
<dbReference type="OrthoDB" id="9804714at2"/>
<gene>
    <name evidence="2" type="ORF">AWM75_01515</name>
</gene>
<dbReference type="Pfam" id="PF16921">
    <property type="entry name" value="Tex_YqgF"/>
    <property type="match status" value="1"/>
</dbReference>
<dbReference type="GO" id="GO:0003735">
    <property type="term" value="F:structural constituent of ribosome"/>
    <property type="evidence" value="ECO:0007669"/>
    <property type="project" value="TreeGrafter"/>
</dbReference>
<organism evidence="2 3">
    <name type="scientific">Aerococcus urinaehominis</name>
    <dbReference type="NCBI Taxonomy" id="128944"/>
    <lineage>
        <taxon>Bacteria</taxon>
        <taxon>Bacillati</taxon>
        <taxon>Bacillota</taxon>
        <taxon>Bacilli</taxon>
        <taxon>Lactobacillales</taxon>
        <taxon>Aerococcaceae</taxon>
        <taxon>Aerococcus</taxon>
    </lineage>
</organism>
<dbReference type="InterPro" id="IPR010994">
    <property type="entry name" value="RuvA_2-like"/>
</dbReference>
<dbReference type="Gene3D" id="1.10.10.650">
    <property type="entry name" value="RuvA domain 2-like"/>
    <property type="match status" value="1"/>
</dbReference>
<dbReference type="InterPro" id="IPR032639">
    <property type="entry name" value="Tex_YqgF"/>
</dbReference>
<dbReference type="Gene3D" id="1.10.3500.10">
    <property type="entry name" value="Tex N-terminal region-like"/>
    <property type="match status" value="1"/>
</dbReference>
<dbReference type="SUPFAM" id="SSF53098">
    <property type="entry name" value="Ribonuclease H-like"/>
    <property type="match status" value="1"/>
</dbReference>
<dbReference type="InterPro" id="IPR037027">
    <property type="entry name" value="YqgF/RNaseH-like_dom_sf"/>
</dbReference>
<evidence type="ECO:0000259" key="1">
    <source>
        <dbReference type="PROSITE" id="PS50126"/>
    </source>
</evidence>
<keyword evidence="3" id="KW-1185">Reference proteome</keyword>
<dbReference type="SMART" id="SM00732">
    <property type="entry name" value="YqgFc"/>
    <property type="match status" value="1"/>
</dbReference>
<dbReference type="FunFam" id="1.10.150.310:FF:000001">
    <property type="entry name" value="RNA-binding transcriptional accessory protein"/>
    <property type="match status" value="1"/>
</dbReference>
<dbReference type="Pfam" id="PF09371">
    <property type="entry name" value="Tex_N"/>
    <property type="match status" value="1"/>
</dbReference>
<dbReference type="InterPro" id="IPR018974">
    <property type="entry name" value="Tex-like_N"/>
</dbReference>
<dbReference type="SUPFAM" id="SSF158832">
    <property type="entry name" value="Tex N-terminal region-like"/>
    <property type="match status" value="1"/>
</dbReference>
<protein>
    <submittedName>
        <fullName evidence="2">RNA-binding transcriptional accessory protein</fullName>
    </submittedName>
</protein>
<dbReference type="STRING" id="128944.AWM75_01515"/>
<reference evidence="3" key="2">
    <citation type="submission" date="2016-01" db="EMBL/GenBank/DDBJ databases">
        <title>Six Aerococcus type strain genome sequencing and assembly using PacBio and Illumina Hiseq.</title>
        <authorList>
            <person name="Carkaci D."/>
            <person name="Dargis R."/>
            <person name="Nielsen X.C."/>
            <person name="Skovgaard O."/>
            <person name="Fuursted K."/>
            <person name="Christensen J.J."/>
        </authorList>
    </citation>
    <scope>NUCLEOTIDE SEQUENCE [LARGE SCALE GENOMIC DNA]</scope>
    <source>
        <strain evidence="3">CCUG42038B</strain>
    </source>
</reference>
<dbReference type="InterPro" id="IPR003029">
    <property type="entry name" value="S1_domain"/>
</dbReference>
<dbReference type="FunFam" id="2.40.50.140:FF:000051">
    <property type="entry name" value="RNA-binding transcriptional accessory protein"/>
    <property type="match status" value="1"/>
</dbReference>
<dbReference type="KEGG" id="auh:AWM75_01515"/>
<dbReference type="Pfam" id="PF17674">
    <property type="entry name" value="HHH_9"/>
    <property type="match status" value="1"/>
</dbReference>
<dbReference type="Proteomes" id="UP000062260">
    <property type="component" value="Chromosome"/>
</dbReference>
<dbReference type="InterPro" id="IPR012337">
    <property type="entry name" value="RNaseH-like_sf"/>
</dbReference>
<dbReference type="InterPro" id="IPR044146">
    <property type="entry name" value="S1_Tex"/>
</dbReference>
<dbReference type="GO" id="GO:0003729">
    <property type="term" value="F:mRNA binding"/>
    <property type="evidence" value="ECO:0007669"/>
    <property type="project" value="TreeGrafter"/>
</dbReference>
<dbReference type="Gene3D" id="3.30.420.140">
    <property type="entry name" value="YqgF/RNase H-like domain"/>
    <property type="match status" value="1"/>
</dbReference>
<dbReference type="InterPro" id="IPR041692">
    <property type="entry name" value="HHH_9"/>
</dbReference>
<dbReference type="SUPFAM" id="SSF47781">
    <property type="entry name" value="RuvA domain 2-like"/>
    <property type="match status" value="2"/>
</dbReference>
<dbReference type="PANTHER" id="PTHR10724">
    <property type="entry name" value="30S RIBOSOMAL PROTEIN S1"/>
    <property type="match status" value="1"/>
</dbReference>
<dbReference type="FunFam" id="1.10.10.650:FF:000001">
    <property type="entry name" value="S1 RNA-binding domain 1"/>
    <property type="match status" value="1"/>
</dbReference>
<dbReference type="FunFam" id="3.30.420.140:FF:000001">
    <property type="entry name" value="RNA-binding transcriptional accessory protein"/>
    <property type="match status" value="1"/>
</dbReference>
<dbReference type="AlphaFoldDB" id="A0A0X8FMI3"/>
<feature type="domain" description="S1 motif" evidence="1">
    <location>
        <begin position="636"/>
        <end position="705"/>
    </location>
</feature>
<dbReference type="GO" id="GO:0006139">
    <property type="term" value="P:nucleobase-containing compound metabolic process"/>
    <property type="evidence" value="ECO:0007669"/>
    <property type="project" value="InterPro"/>
</dbReference>
<dbReference type="InterPro" id="IPR023319">
    <property type="entry name" value="Tex-like_HTH_dom_sf"/>
</dbReference>
<dbReference type="InterPro" id="IPR023323">
    <property type="entry name" value="Tex-like_dom_sf"/>
</dbReference>
<dbReference type="Gene3D" id="2.40.50.140">
    <property type="entry name" value="Nucleic acid-binding proteins"/>
    <property type="match status" value="1"/>
</dbReference>
<evidence type="ECO:0000313" key="2">
    <source>
        <dbReference type="EMBL" id="AMC00021.1"/>
    </source>
</evidence>
<sequence>MERLPDYQAKQVTNVLDMLAEGNTVPFIARYRKEQTGSLDEVQIREIEESYQYVSHLEDRRETIIKAIKEQDKLTPALEKKIKAADQLTKLEDLYAPYKQKRRTKATVAKEAGLEPLASLIFSNPARLDIESEANQYLNEEIKNTDEALAGAHEIMAEWVSEDADIRAQLRETMSRFGLLTSRKIKNDHDQQGVYEVYYDFSSPVPKVKSYQVLALNRAEKEKVLKVDIEIDKDLVSRYIQARYIKHKDSPTAELIQHAIDDALARFLLPAIIREIRSDLTSQAEDHAIETFNDNLSHLLMQPPMKGQTVMGWDPAFRTGCKLAIVDATGKVLAKDVIYPHKPVNKKEEASEAFRKLIADYGVETIAIGNGTASRESEAFVADQIKAYDLPIHFVIVNESGASVYSASEIAREEFPDYNVEERSAVSIAHRLQDPLAELVKIEPQAIGVGQYQHDIAPKKLADNLDFTVDVIVNRVGVNVNTASPSLLEHVAGLTKAVAKNITNYREEHGIYTNRKQLLDVPRLGPKAYEQSAGFLRVVNGDNILDNTGIHPESYQVTERMLADQGIDINNLASQTNQEKLKALDPDQLSEDYNLGAETWTDILEGLLAPGRDLRDDIEAPVLRSDVLEMKDLKPGMALQGTVRNVVDFGAFVDIGVKEDGLVHISRLSQDFVKNPKDVVSLGDIVTVWVQDVDLAKNRISLSMVGPDKDGNIK</sequence>
<accession>A0A0X8FMI3</accession>
<dbReference type="PROSITE" id="PS50126">
    <property type="entry name" value="S1"/>
    <property type="match status" value="1"/>
</dbReference>
<dbReference type="EMBL" id="CP014163">
    <property type="protein sequence ID" value="AMC00021.1"/>
    <property type="molecule type" value="Genomic_DNA"/>
</dbReference>
<dbReference type="RefSeq" id="WP_067980834.1">
    <property type="nucleotide sequence ID" value="NZ_CP014163.1"/>
</dbReference>
<dbReference type="CDD" id="cd05685">
    <property type="entry name" value="S1_Tex"/>
    <property type="match status" value="1"/>
</dbReference>
<dbReference type="PANTHER" id="PTHR10724:SF10">
    <property type="entry name" value="S1 RNA-BINDING DOMAIN-CONTAINING PROTEIN 1"/>
    <property type="match status" value="1"/>
</dbReference>
<reference evidence="2 3" key="1">
    <citation type="journal article" date="2016" name="Genome Announc.">
        <title>Complete Genome Sequences of Aerococcus christensenii CCUG 28831T, Aerococcus sanguinicola CCUG 43001T, Aerococcus urinae CCUG 36881T, Aerococcus urinaeequi CCUG 28094T, Aerococcus urinaehominis CCUG 42038 BT, and Aerococcus viridans CCUG 4311T.</title>
        <authorList>
            <person name="Carkaci D."/>
            <person name="Dargis R."/>
            <person name="Nielsen X.C."/>
            <person name="Skovgaard O."/>
            <person name="Fuursted K."/>
            <person name="Christensen J.J."/>
        </authorList>
    </citation>
    <scope>NUCLEOTIDE SEQUENCE [LARGE SCALE GENOMIC DNA]</scope>
    <source>
        <strain evidence="2 3">CCUG42038B</strain>
    </source>
</reference>
<proteinExistence type="predicted"/>
<dbReference type="Pfam" id="PF00575">
    <property type="entry name" value="S1"/>
    <property type="match status" value="1"/>
</dbReference>
<dbReference type="InterPro" id="IPR012340">
    <property type="entry name" value="NA-bd_OB-fold"/>
</dbReference>
<dbReference type="InterPro" id="IPR055179">
    <property type="entry name" value="Tex-like_central_region"/>
</dbReference>
<dbReference type="Gene3D" id="1.10.150.310">
    <property type="entry name" value="Tex RuvX-like domain-like"/>
    <property type="match status" value="1"/>
</dbReference>
<dbReference type="Pfam" id="PF22706">
    <property type="entry name" value="Tex_central_region"/>
    <property type="match status" value="1"/>
</dbReference>
<evidence type="ECO:0000313" key="3">
    <source>
        <dbReference type="Proteomes" id="UP000062260"/>
    </source>
</evidence>
<dbReference type="GO" id="GO:0005737">
    <property type="term" value="C:cytoplasm"/>
    <property type="evidence" value="ECO:0007669"/>
    <property type="project" value="UniProtKB-ARBA"/>
</dbReference>
<dbReference type="SUPFAM" id="SSF50249">
    <property type="entry name" value="Nucleic acid-binding proteins"/>
    <property type="match status" value="1"/>
</dbReference>
<dbReference type="Pfam" id="PF12836">
    <property type="entry name" value="HHH_3"/>
    <property type="match status" value="1"/>
</dbReference>
<dbReference type="GO" id="GO:0006412">
    <property type="term" value="P:translation"/>
    <property type="evidence" value="ECO:0007669"/>
    <property type="project" value="TreeGrafter"/>
</dbReference>
<name>A0A0X8FMI3_9LACT</name>
<dbReference type="InterPro" id="IPR006641">
    <property type="entry name" value="YqgF/RNaseH-like_dom"/>
</dbReference>